<accession>A0ABW0ER40</accession>
<sequence>MPISEIELARAVDGRAADMPAHEARFWDAVDSARLDRRWATRLLAAAVDWIGEGRTDVVDPYALALSWAVR</sequence>
<reference evidence="2" key="1">
    <citation type="journal article" date="2019" name="Int. J. Syst. Evol. Microbiol.">
        <title>The Global Catalogue of Microorganisms (GCM) 10K type strain sequencing project: providing services to taxonomists for standard genome sequencing and annotation.</title>
        <authorList>
            <consortium name="The Broad Institute Genomics Platform"/>
            <consortium name="The Broad Institute Genome Sequencing Center for Infectious Disease"/>
            <person name="Wu L."/>
            <person name="Ma J."/>
        </authorList>
    </citation>
    <scope>NUCLEOTIDE SEQUENCE [LARGE SCALE GENOMIC DNA]</scope>
    <source>
        <strain evidence="2">CCUG 59778</strain>
    </source>
</reference>
<evidence type="ECO:0000313" key="1">
    <source>
        <dbReference type="EMBL" id="MFC5289256.1"/>
    </source>
</evidence>
<keyword evidence="2" id="KW-1185">Reference proteome</keyword>
<dbReference type="Proteomes" id="UP001596157">
    <property type="component" value="Unassembled WGS sequence"/>
</dbReference>
<protein>
    <submittedName>
        <fullName evidence="1">Uncharacterized protein</fullName>
    </submittedName>
</protein>
<name>A0ABW0ER40_9PSEU</name>
<comment type="caution">
    <text evidence="1">The sequence shown here is derived from an EMBL/GenBank/DDBJ whole genome shotgun (WGS) entry which is preliminary data.</text>
</comment>
<organism evidence="1 2">
    <name type="scientific">Actinokineospora guangxiensis</name>
    <dbReference type="NCBI Taxonomy" id="1490288"/>
    <lineage>
        <taxon>Bacteria</taxon>
        <taxon>Bacillati</taxon>
        <taxon>Actinomycetota</taxon>
        <taxon>Actinomycetes</taxon>
        <taxon>Pseudonocardiales</taxon>
        <taxon>Pseudonocardiaceae</taxon>
        <taxon>Actinokineospora</taxon>
    </lineage>
</organism>
<gene>
    <name evidence="1" type="ORF">ACFPM7_19565</name>
</gene>
<proteinExistence type="predicted"/>
<dbReference type="RefSeq" id="WP_378249103.1">
    <property type="nucleotide sequence ID" value="NZ_JBHSKF010000010.1"/>
</dbReference>
<dbReference type="EMBL" id="JBHSKF010000010">
    <property type="protein sequence ID" value="MFC5289256.1"/>
    <property type="molecule type" value="Genomic_DNA"/>
</dbReference>
<evidence type="ECO:0000313" key="2">
    <source>
        <dbReference type="Proteomes" id="UP001596157"/>
    </source>
</evidence>